<protein>
    <recommendedName>
        <fullName evidence="8">Gram-positive cocci surface proteins LPxTG domain-containing protein</fullName>
    </recommendedName>
</protein>
<keyword evidence="6" id="KW-0472">Membrane</keyword>
<evidence type="ECO:0000259" key="8">
    <source>
        <dbReference type="PROSITE" id="PS50847"/>
    </source>
</evidence>
<evidence type="ECO:0000256" key="2">
    <source>
        <dbReference type="ARBA" id="ARBA00022525"/>
    </source>
</evidence>
<accession>A0A081XLS4</accession>
<keyword evidence="6" id="KW-0812">Transmembrane</keyword>
<evidence type="ECO:0000256" key="4">
    <source>
        <dbReference type="ARBA" id="ARBA00023088"/>
    </source>
</evidence>
<reference evidence="9 10" key="1">
    <citation type="submission" date="2014-02" db="EMBL/GenBank/DDBJ databases">
        <title>The genome announcement of Streptomyces toyocaensis NRRL15009.</title>
        <authorList>
            <person name="Hong H.-J."/>
            <person name="Kwun M.J."/>
        </authorList>
    </citation>
    <scope>NUCLEOTIDE SEQUENCE [LARGE SCALE GENOMIC DNA]</scope>
    <source>
        <strain evidence="9 10">NRRL 15009</strain>
    </source>
</reference>
<keyword evidence="10" id="KW-1185">Reference proteome</keyword>
<comment type="caution">
    <text evidence="9">The sequence shown here is derived from an EMBL/GenBank/DDBJ whole genome shotgun (WGS) entry which is preliminary data.</text>
</comment>
<evidence type="ECO:0000256" key="5">
    <source>
        <dbReference type="SAM" id="MobiDB-lite"/>
    </source>
</evidence>
<evidence type="ECO:0000313" key="10">
    <source>
        <dbReference type="Proteomes" id="UP000028341"/>
    </source>
</evidence>
<evidence type="ECO:0000313" key="9">
    <source>
        <dbReference type="EMBL" id="KES04497.1"/>
    </source>
</evidence>
<dbReference type="EMBL" id="JFCB01000026">
    <property type="protein sequence ID" value="KES04497.1"/>
    <property type="molecule type" value="Genomic_DNA"/>
</dbReference>
<dbReference type="STRING" id="55952.BU52_25130"/>
<dbReference type="InterPro" id="IPR048202">
    <property type="entry name" value="SCO1860-like"/>
</dbReference>
<feature type="signal peptide" evidence="7">
    <location>
        <begin position="1"/>
        <end position="30"/>
    </location>
</feature>
<evidence type="ECO:0000256" key="3">
    <source>
        <dbReference type="ARBA" id="ARBA00022729"/>
    </source>
</evidence>
<keyword evidence="2" id="KW-0964">Secreted</keyword>
<feature type="chain" id="PRO_5039640168" description="Gram-positive cocci surface proteins LPxTG domain-containing protein" evidence="7">
    <location>
        <begin position="31"/>
        <end position="304"/>
    </location>
</feature>
<dbReference type="NCBIfam" id="TIGR01167">
    <property type="entry name" value="LPXTG_anchor"/>
    <property type="match status" value="1"/>
</dbReference>
<feature type="region of interest" description="Disordered" evidence="5">
    <location>
        <begin position="237"/>
        <end position="273"/>
    </location>
</feature>
<dbReference type="PROSITE" id="PS50847">
    <property type="entry name" value="GRAM_POS_ANCHORING"/>
    <property type="match status" value="1"/>
</dbReference>
<dbReference type="Proteomes" id="UP000028341">
    <property type="component" value="Unassembled WGS sequence"/>
</dbReference>
<dbReference type="AlphaFoldDB" id="A0A081XLS4"/>
<dbReference type="eggNOG" id="ENOG50348WP">
    <property type="taxonomic scope" value="Bacteria"/>
</dbReference>
<keyword evidence="6" id="KW-1133">Transmembrane helix</keyword>
<keyword evidence="3 7" id="KW-0732">Signal</keyword>
<feature type="transmembrane region" description="Helical" evidence="6">
    <location>
        <begin position="279"/>
        <end position="298"/>
    </location>
</feature>
<name>A0A081XLS4_STRTO</name>
<proteinExistence type="predicted"/>
<evidence type="ECO:0000256" key="6">
    <source>
        <dbReference type="SAM" id="Phobius"/>
    </source>
</evidence>
<feature type="domain" description="Gram-positive cocci surface proteins LPxTG" evidence="8">
    <location>
        <begin position="268"/>
        <end position="304"/>
    </location>
</feature>
<evidence type="ECO:0000256" key="1">
    <source>
        <dbReference type="ARBA" id="ARBA00022512"/>
    </source>
</evidence>
<dbReference type="InterPro" id="IPR019931">
    <property type="entry name" value="LPXTG_anchor"/>
</dbReference>
<dbReference type="NCBIfam" id="NF040603">
    <property type="entry name" value="choice_anch_P"/>
    <property type="match status" value="1"/>
</dbReference>
<keyword evidence="1" id="KW-0134">Cell wall</keyword>
<evidence type="ECO:0000256" key="7">
    <source>
        <dbReference type="SAM" id="SignalP"/>
    </source>
</evidence>
<keyword evidence="4" id="KW-0572">Peptidoglycan-anchor</keyword>
<dbReference type="NCBIfam" id="NF041528">
    <property type="entry name" value="strep_LAETG"/>
    <property type="match status" value="1"/>
</dbReference>
<organism evidence="9 10">
    <name type="scientific">Streptomyces toyocaensis</name>
    <dbReference type="NCBI Taxonomy" id="55952"/>
    <lineage>
        <taxon>Bacteria</taxon>
        <taxon>Bacillati</taxon>
        <taxon>Actinomycetota</taxon>
        <taxon>Actinomycetes</taxon>
        <taxon>Kitasatosporales</taxon>
        <taxon>Streptomycetaceae</taxon>
        <taxon>Streptomyces</taxon>
    </lineage>
</organism>
<dbReference type="NCBIfam" id="NF041527">
    <property type="entry name" value="SCO1860_LAETG"/>
    <property type="match status" value="1"/>
</dbReference>
<gene>
    <name evidence="9" type="ORF">BU52_25130</name>
</gene>
<sequence>MYTINALMPARRWAAVAAAAALTAGPAALAGAGTAHATGEHGSASAAVLRTGLDVSLLNKTVHAPLAVTLNEVRAPRSARKTALTASLDGVDGGKPFSVLRAEAADARATVNGGRAEASTTLAKARIHVPGLPLLSVVELETIASKAVCEAGKPPHASATLPASVTVLGKRVTLTSGGPTHVEVPGVGTVRLALSETVTTSTTAAATALRLQVSVNPLKLNVAEVDGTLTLAEAKCQTPDASEAQEEAAGAHPQGARAERPEPKAANLAETGGDSMTPYVAGGAVALLAAGAGAVALSRRGRGN</sequence>